<sequence>MVSSSTACTGSVLESSMAIAPICSASASRSGWRSTTMTFAAPLIVADRAAISPTGPAPAITTLSPGITPAISVAW</sequence>
<comment type="caution">
    <text evidence="1">The sequence shown here is derived from an EMBL/GenBank/DDBJ whole genome shotgun (WGS) entry which is preliminary data.</text>
</comment>
<name>A0ABV5G5Y7_9MICC</name>
<evidence type="ECO:0000313" key="2">
    <source>
        <dbReference type="Proteomes" id="UP001589575"/>
    </source>
</evidence>
<dbReference type="Proteomes" id="UP001589575">
    <property type="component" value="Unassembled WGS sequence"/>
</dbReference>
<evidence type="ECO:0000313" key="1">
    <source>
        <dbReference type="EMBL" id="MFB9074358.1"/>
    </source>
</evidence>
<gene>
    <name evidence="1" type="ORF">ACFFX0_25445</name>
</gene>
<proteinExistence type="predicted"/>
<dbReference type="EMBL" id="JBHMFI010000002">
    <property type="protein sequence ID" value="MFB9074358.1"/>
    <property type="molecule type" value="Genomic_DNA"/>
</dbReference>
<accession>A0ABV5G5Y7</accession>
<reference evidence="1 2" key="1">
    <citation type="submission" date="2024-09" db="EMBL/GenBank/DDBJ databases">
        <authorList>
            <person name="Sun Q."/>
            <person name="Mori K."/>
        </authorList>
    </citation>
    <scope>NUCLEOTIDE SEQUENCE [LARGE SCALE GENOMIC DNA]</scope>
    <source>
        <strain evidence="1 2">CCM 7609</strain>
    </source>
</reference>
<protein>
    <submittedName>
        <fullName evidence="1">Uncharacterized protein</fullName>
    </submittedName>
</protein>
<keyword evidence="2" id="KW-1185">Reference proteome</keyword>
<organism evidence="1 2">
    <name type="scientific">Citricoccus parietis</name>
    <dbReference type="NCBI Taxonomy" id="592307"/>
    <lineage>
        <taxon>Bacteria</taxon>
        <taxon>Bacillati</taxon>
        <taxon>Actinomycetota</taxon>
        <taxon>Actinomycetes</taxon>
        <taxon>Micrococcales</taxon>
        <taxon>Micrococcaceae</taxon>
        <taxon>Citricoccus</taxon>
    </lineage>
</organism>